<reference evidence="9 10" key="1">
    <citation type="submission" date="2024-02" db="EMBL/GenBank/DDBJ databases">
        <authorList>
            <person name="Vignale AGUSTIN F."/>
            <person name="Sosa J E."/>
            <person name="Modenutti C."/>
        </authorList>
    </citation>
    <scope>NUCLEOTIDE SEQUENCE [LARGE SCALE GENOMIC DNA]</scope>
</reference>
<dbReference type="PANTHER" id="PTHR32195:SF24">
    <property type="entry name" value="TRYPTOPHAN OR TYROSINE TRANSPORTER PROTEIN"/>
    <property type="match status" value="1"/>
</dbReference>
<evidence type="ECO:0000256" key="2">
    <source>
        <dbReference type="ARBA" id="ARBA00022448"/>
    </source>
</evidence>
<keyword evidence="3" id="KW-1003">Cell membrane</keyword>
<keyword evidence="6 8" id="KW-1133">Transmembrane helix</keyword>
<evidence type="ECO:0000256" key="7">
    <source>
        <dbReference type="ARBA" id="ARBA00023136"/>
    </source>
</evidence>
<keyword evidence="7 8" id="KW-0472">Membrane</keyword>
<comment type="subcellular location">
    <subcellularLocation>
        <location evidence="1">Cell inner membrane</location>
        <topology evidence="1">Multi-pass membrane protein</topology>
    </subcellularLocation>
</comment>
<keyword evidence="5 8" id="KW-0812">Transmembrane</keyword>
<keyword evidence="10" id="KW-1185">Reference proteome</keyword>
<dbReference type="Proteomes" id="UP001642360">
    <property type="component" value="Unassembled WGS sequence"/>
</dbReference>
<protein>
    <submittedName>
        <fullName evidence="9">Uncharacterized protein</fullName>
    </submittedName>
</protein>
<comment type="caution">
    <text evidence="9">The sequence shown here is derived from an EMBL/GenBank/DDBJ whole genome shotgun (WGS) entry which is preliminary data.</text>
</comment>
<evidence type="ECO:0000256" key="8">
    <source>
        <dbReference type="SAM" id="Phobius"/>
    </source>
</evidence>
<feature type="transmembrane region" description="Helical" evidence="8">
    <location>
        <begin position="91"/>
        <end position="110"/>
    </location>
</feature>
<proteinExistence type="predicted"/>
<evidence type="ECO:0000256" key="6">
    <source>
        <dbReference type="ARBA" id="ARBA00022989"/>
    </source>
</evidence>
<accession>A0ABC8TJG8</accession>
<dbReference type="PANTHER" id="PTHR32195">
    <property type="entry name" value="OS07G0662800 PROTEIN"/>
    <property type="match status" value="1"/>
</dbReference>
<evidence type="ECO:0000313" key="10">
    <source>
        <dbReference type="Proteomes" id="UP001642360"/>
    </source>
</evidence>
<evidence type="ECO:0000256" key="3">
    <source>
        <dbReference type="ARBA" id="ARBA00022475"/>
    </source>
</evidence>
<evidence type="ECO:0000256" key="1">
    <source>
        <dbReference type="ARBA" id="ARBA00004429"/>
    </source>
</evidence>
<feature type="transmembrane region" description="Helical" evidence="8">
    <location>
        <begin position="61"/>
        <end position="79"/>
    </location>
</feature>
<sequence length="154" mass="16954">MVQAFSLLAVGTSLIGTLLSFSEFFKEQLINLSWRSSSSQIVEQKPNKFFELRKWWGRNKINITATAMVIAPSLFVSTTVSDSFSAATEFAGGYCMTLLYGVLPPAMAWAMHSRESDETDQNTISRAKPALLGVGLFACGIVVQQILQDLITLH</sequence>
<evidence type="ECO:0000256" key="5">
    <source>
        <dbReference type="ARBA" id="ARBA00022692"/>
    </source>
</evidence>
<keyword evidence="2" id="KW-0813">Transport</keyword>
<dbReference type="Pfam" id="PF03222">
    <property type="entry name" value="Trp_Tyr_perm"/>
    <property type="match status" value="1"/>
</dbReference>
<gene>
    <name evidence="9" type="ORF">ILEXP_LOCUS39049</name>
</gene>
<dbReference type="AlphaFoldDB" id="A0ABC8TJG8"/>
<dbReference type="GO" id="GO:0005886">
    <property type="term" value="C:plasma membrane"/>
    <property type="evidence" value="ECO:0007669"/>
    <property type="project" value="UniProtKB-SubCell"/>
</dbReference>
<feature type="transmembrane region" description="Helical" evidence="8">
    <location>
        <begin position="6"/>
        <end position="25"/>
    </location>
</feature>
<dbReference type="InterPro" id="IPR018227">
    <property type="entry name" value="Amino_acid_transport_2"/>
</dbReference>
<name>A0ABC8TJG8_9AQUA</name>
<keyword evidence="4" id="KW-0997">Cell inner membrane</keyword>
<organism evidence="9 10">
    <name type="scientific">Ilex paraguariensis</name>
    <name type="common">yerba mate</name>
    <dbReference type="NCBI Taxonomy" id="185542"/>
    <lineage>
        <taxon>Eukaryota</taxon>
        <taxon>Viridiplantae</taxon>
        <taxon>Streptophyta</taxon>
        <taxon>Embryophyta</taxon>
        <taxon>Tracheophyta</taxon>
        <taxon>Spermatophyta</taxon>
        <taxon>Magnoliopsida</taxon>
        <taxon>eudicotyledons</taxon>
        <taxon>Gunneridae</taxon>
        <taxon>Pentapetalae</taxon>
        <taxon>asterids</taxon>
        <taxon>campanulids</taxon>
        <taxon>Aquifoliales</taxon>
        <taxon>Aquifoliaceae</taxon>
        <taxon>Ilex</taxon>
    </lineage>
</organism>
<evidence type="ECO:0000256" key="4">
    <source>
        <dbReference type="ARBA" id="ARBA00022519"/>
    </source>
</evidence>
<dbReference type="EMBL" id="CAUOFW020005325">
    <property type="protein sequence ID" value="CAK9169594.1"/>
    <property type="molecule type" value="Genomic_DNA"/>
</dbReference>
<feature type="transmembrane region" description="Helical" evidence="8">
    <location>
        <begin position="130"/>
        <end position="147"/>
    </location>
</feature>
<evidence type="ECO:0000313" key="9">
    <source>
        <dbReference type="EMBL" id="CAK9169594.1"/>
    </source>
</evidence>